<organism evidence="3 4">
    <name type="scientific">Micropruina glycogenica</name>
    <dbReference type="NCBI Taxonomy" id="75385"/>
    <lineage>
        <taxon>Bacteria</taxon>
        <taxon>Bacillati</taxon>
        <taxon>Actinomycetota</taxon>
        <taxon>Actinomycetes</taxon>
        <taxon>Propionibacteriales</taxon>
        <taxon>Nocardioidaceae</taxon>
        <taxon>Micropruina</taxon>
    </lineage>
</organism>
<dbReference type="Gene3D" id="3.60.40.10">
    <property type="entry name" value="PPM-type phosphatase domain"/>
    <property type="match status" value="1"/>
</dbReference>
<protein>
    <submittedName>
        <fullName evidence="3">Protein phosphatase</fullName>
    </submittedName>
</protein>
<dbReference type="GO" id="GO:0004722">
    <property type="term" value="F:protein serine/threonine phosphatase activity"/>
    <property type="evidence" value="ECO:0007669"/>
    <property type="project" value="InterPro"/>
</dbReference>
<evidence type="ECO:0000313" key="3">
    <source>
        <dbReference type="EMBL" id="SPD85762.1"/>
    </source>
</evidence>
<dbReference type="SMART" id="SM00331">
    <property type="entry name" value="PP2C_SIG"/>
    <property type="match status" value="1"/>
</dbReference>
<gene>
    <name evidence="3" type="ORF">MPLG2_0726</name>
</gene>
<feature type="domain" description="PPM-type phosphatase" evidence="2">
    <location>
        <begin position="5"/>
        <end position="238"/>
    </location>
</feature>
<dbReference type="PROSITE" id="PS51746">
    <property type="entry name" value="PPM_2"/>
    <property type="match status" value="1"/>
</dbReference>
<dbReference type="KEGG" id="mgg:MPLG2_0726"/>
<dbReference type="InterPro" id="IPR036457">
    <property type="entry name" value="PPM-type-like_dom_sf"/>
</dbReference>
<name>A0A2N9JCB4_9ACTN</name>
<dbReference type="CDD" id="cd00143">
    <property type="entry name" value="PP2Cc"/>
    <property type="match status" value="1"/>
</dbReference>
<feature type="region of interest" description="Disordered" evidence="1">
    <location>
        <begin position="243"/>
        <end position="266"/>
    </location>
</feature>
<evidence type="ECO:0000313" key="4">
    <source>
        <dbReference type="Proteomes" id="UP000238164"/>
    </source>
</evidence>
<dbReference type="Proteomes" id="UP000238164">
    <property type="component" value="Chromosome 1"/>
</dbReference>
<dbReference type="InterPro" id="IPR001932">
    <property type="entry name" value="PPM-type_phosphatase-like_dom"/>
</dbReference>
<dbReference type="OrthoDB" id="9801841at2"/>
<keyword evidence="4" id="KW-1185">Reference proteome</keyword>
<dbReference type="EMBL" id="LT985188">
    <property type="protein sequence ID" value="SPD85762.1"/>
    <property type="molecule type" value="Genomic_DNA"/>
</dbReference>
<proteinExistence type="predicted"/>
<dbReference type="RefSeq" id="WP_105184921.1">
    <property type="nucleotide sequence ID" value="NZ_BAAAGO010000066.1"/>
</dbReference>
<dbReference type="SMART" id="SM00332">
    <property type="entry name" value="PP2Cc"/>
    <property type="match status" value="1"/>
</dbReference>
<evidence type="ECO:0000259" key="2">
    <source>
        <dbReference type="PROSITE" id="PS51746"/>
    </source>
</evidence>
<evidence type="ECO:0000256" key="1">
    <source>
        <dbReference type="SAM" id="MobiDB-lite"/>
    </source>
</evidence>
<dbReference type="SUPFAM" id="SSF81606">
    <property type="entry name" value="PP2C-like"/>
    <property type="match status" value="1"/>
</dbReference>
<dbReference type="InterPro" id="IPR015655">
    <property type="entry name" value="PP2C"/>
</dbReference>
<dbReference type="AlphaFoldDB" id="A0A2N9JCB4"/>
<accession>A0A2N9JCB4</accession>
<reference evidence="3 4" key="1">
    <citation type="submission" date="2018-02" db="EMBL/GenBank/DDBJ databases">
        <authorList>
            <person name="Cohen D.B."/>
            <person name="Kent A.D."/>
        </authorList>
    </citation>
    <scope>NUCLEOTIDE SEQUENCE [LARGE SCALE GENOMIC DNA]</scope>
    <source>
        <strain evidence="3">1</strain>
    </source>
</reference>
<dbReference type="PANTHER" id="PTHR47992">
    <property type="entry name" value="PROTEIN PHOSPHATASE"/>
    <property type="match status" value="1"/>
</dbReference>
<sequence length="266" mass="27786">MPHVVVGARTDVGHHRSLNEDALLVGERVWVVADGMGGHAAGDVASSLAVQSLRALEGAEPLTPADVPAAVERTNDALVEYGGEHPEARGMGTTVTGVAEVSIGGVAHWLVFNVGDSRTYRYVGGELHRVTIDHSEVEELLAQGLIDADEARVHPARHIITRSVGMQPTPSVDVWVLPQTAGERFLLCSDGLNGELTDEQIAAVLAEHADPRAAASALVDAVLSTEARDNVTVIVIDVVGAEPDAGDESTVPQPQLTHAPAAGGDR</sequence>
<dbReference type="Pfam" id="PF13672">
    <property type="entry name" value="PP2C_2"/>
    <property type="match status" value="1"/>
</dbReference>